<evidence type="ECO:0000313" key="2">
    <source>
        <dbReference type="Proteomes" id="UP000034752"/>
    </source>
</evidence>
<dbReference type="EMBL" id="LCIJ01000001">
    <property type="protein sequence ID" value="KKT53265.1"/>
    <property type="molecule type" value="Genomic_DNA"/>
</dbReference>
<reference evidence="1 2" key="1">
    <citation type="journal article" date="2015" name="Nature">
        <title>rRNA introns, odd ribosomes, and small enigmatic genomes across a large radiation of phyla.</title>
        <authorList>
            <person name="Brown C.T."/>
            <person name="Hug L.A."/>
            <person name="Thomas B.C."/>
            <person name="Sharon I."/>
            <person name="Castelle C.J."/>
            <person name="Singh A."/>
            <person name="Wilkins M.J."/>
            <person name="Williams K.H."/>
            <person name="Banfield J.F."/>
        </authorList>
    </citation>
    <scope>NUCLEOTIDE SEQUENCE [LARGE SCALE GENOMIC DNA]</scope>
</reference>
<dbReference type="Proteomes" id="UP000034752">
    <property type="component" value="Unassembled WGS sequence"/>
</dbReference>
<organism evidence="1 2">
    <name type="scientific">candidate division Kazan bacterium GW2011_GWA1_44_22</name>
    <dbReference type="NCBI Taxonomy" id="1620410"/>
    <lineage>
        <taxon>Bacteria</taxon>
        <taxon>Bacteria division Kazan-3B-28</taxon>
    </lineage>
</organism>
<comment type="caution">
    <text evidence="1">The sequence shown here is derived from an EMBL/GenBank/DDBJ whole genome shotgun (WGS) entry which is preliminary data.</text>
</comment>
<accession>A0A0G1I232</accession>
<dbReference type="AlphaFoldDB" id="A0A0G1I232"/>
<name>A0A0G1I232_UNCK3</name>
<gene>
    <name evidence="1" type="ORF">VE96_C0001G0020</name>
</gene>
<proteinExistence type="predicted"/>
<evidence type="ECO:0000313" key="1">
    <source>
        <dbReference type="EMBL" id="KKT53265.1"/>
    </source>
</evidence>
<protein>
    <submittedName>
        <fullName evidence="1">Uncharacterized protein</fullName>
    </submittedName>
</protein>
<sequence length="153" mass="17471">MELIPWTMIFRHILPTLSKEEQLRTIKDIELVLASGTEWYGNRIQFLRASENKKATQIVVMPPTIVEAVVRLGLVGAYQQNEINALHIRLWLDDYNCLLELNDAIIQGMNNKTASPIWNHFLDAPVFIKPIDIDEVMKIVKSSSNPGDSDDKK</sequence>